<dbReference type="Gene3D" id="3.40.50.1980">
    <property type="entry name" value="Nitrogenase molybdenum iron protein domain"/>
    <property type="match status" value="2"/>
</dbReference>
<name>W4M5A1_9BACT</name>
<keyword evidence="3" id="KW-0732">Signal</keyword>
<dbReference type="GO" id="GO:0030001">
    <property type="term" value="P:metal ion transport"/>
    <property type="evidence" value="ECO:0007669"/>
    <property type="project" value="InterPro"/>
</dbReference>
<dbReference type="InterPro" id="IPR006127">
    <property type="entry name" value="ZnuA-like"/>
</dbReference>
<keyword evidence="5" id="KW-1185">Reference proteome</keyword>
<keyword evidence="2" id="KW-0813">Transport</keyword>
<dbReference type="AlphaFoldDB" id="W4M5A1"/>
<dbReference type="GO" id="GO:0046872">
    <property type="term" value="F:metal ion binding"/>
    <property type="evidence" value="ECO:0007669"/>
    <property type="project" value="InterPro"/>
</dbReference>
<comment type="similarity">
    <text evidence="1">Belongs to the bacterial solute-binding protein 9 family.</text>
</comment>
<dbReference type="PANTHER" id="PTHR42953">
    <property type="entry name" value="HIGH-AFFINITY ZINC UPTAKE SYSTEM PROTEIN ZNUA-RELATED"/>
    <property type="match status" value="1"/>
</dbReference>
<evidence type="ECO:0008006" key="6">
    <source>
        <dbReference type="Google" id="ProtNLM"/>
    </source>
</evidence>
<evidence type="ECO:0000313" key="5">
    <source>
        <dbReference type="Proteomes" id="UP000019140"/>
    </source>
</evidence>
<dbReference type="PANTHER" id="PTHR42953:SF3">
    <property type="entry name" value="HIGH-AFFINITY ZINC UPTAKE SYSTEM PROTEIN ZNUA"/>
    <property type="match status" value="1"/>
</dbReference>
<organism evidence="4 5">
    <name type="scientific">Candidatus Entotheonella gemina</name>
    <dbReference type="NCBI Taxonomy" id="1429439"/>
    <lineage>
        <taxon>Bacteria</taxon>
        <taxon>Pseudomonadati</taxon>
        <taxon>Nitrospinota/Tectimicrobiota group</taxon>
        <taxon>Candidatus Tectimicrobiota</taxon>
        <taxon>Candidatus Entotheonellia</taxon>
        <taxon>Candidatus Entotheonellales</taxon>
        <taxon>Candidatus Entotheonellaceae</taxon>
        <taxon>Candidatus Entotheonella</taxon>
    </lineage>
</organism>
<dbReference type="SUPFAM" id="SSF53807">
    <property type="entry name" value="Helical backbone' metal receptor"/>
    <property type="match status" value="1"/>
</dbReference>
<dbReference type="EMBL" id="AZHX01000970">
    <property type="protein sequence ID" value="ETX05353.1"/>
    <property type="molecule type" value="Genomic_DNA"/>
</dbReference>
<protein>
    <recommendedName>
        <fullName evidence="6">ABC transporter substrate-binding protein</fullName>
    </recommendedName>
</protein>
<gene>
    <name evidence="4" type="ORF">ETSY2_23410</name>
</gene>
<proteinExistence type="inferred from homology"/>
<evidence type="ECO:0000256" key="1">
    <source>
        <dbReference type="ARBA" id="ARBA00011028"/>
    </source>
</evidence>
<accession>W4M5A1</accession>
<comment type="caution">
    <text evidence="4">The sequence shown here is derived from an EMBL/GenBank/DDBJ whole genome shotgun (WGS) entry which is preliminary data.</text>
</comment>
<evidence type="ECO:0000256" key="2">
    <source>
        <dbReference type="ARBA" id="ARBA00022448"/>
    </source>
</evidence>
<dbReference type="Pfam" id="PF01297">
    <property type="entry name" value="ZnuA"/>
    <property type="match status" value="1"/>
</dbReference>
<evidence type="ECO:0000313" key="4">
    <source>
        <dbReference type="EMBL" id="ETX05353.1"/>
    </source>
</evidence>
<dbReference type="InterPro" id="IPR050492">
    <property type="entry name" value="Bact_metal-bind_prot9"/>
</dbReference>
<reference evidence="4 5" key="1">
    <citation type="journal article" date="2014" name="Nature">
        <title>An environmental bacterial taxon with a large and distinct metabolic repertoire.</title>
        <authorList>
            <person name="Wilson M.C."/>
            <person name="Mori T."/>
            <person name="Ruckert C."/>
            <person name="Uria A.R."/>
            <person name="Helf M.J."/>
            <person name="Takada K."/>
            <person name="Gernert C."/>
            <person name="Steffens U.A."/>
            <person name="Heycke N."/>
            <person name="Schmitt S."/>
            <person name="Rinke C."/>
            <person name="Helfrich E.J."/>
            <person name="Brachmann A.O."/>
            <person name="Gurgui C."/>
            <person name="Wakimoto T."/>
            <person name="Kracht M."/>
            <person name="Crusemann M."/>
            <person name="Hentschel U."/>
            <person name="Abe I."/>
            <person name="Matsunaga S."/>
            <person name="Kalinowski J."/>
            <person name="Takeyama H."/>
            <person name="Piel J."/>
        </authorList>
    </citation>
    <scope>NUCLEOTIDE SEQUENCE [LARGE SCALE GENOMIC DNA]</scope>
    <source>
        <strain evidence="5">TSY2</strain>
    </source>
</reference>
<dbReference type="Proteomes" id="UP000019140">
    <property type="component" value="Unassembled WGS sequence"/>
</dbReference>
<dbReference type="HOGENOM" id="CLU_1506444_0_0_7"/>
<sequence>AKGHRETEATVDPHYWLSIPNAMHMVGVIVTALKRLDPDGKAGYAQRAEETRQAMRAADRDIRRQLADLPRRDMALFHAAFAYFAAAYDLHIVATFEPTPGREPGPRHVREFLRRLHDRQLRTLFIEPQLDATPLRELARDLGVTLSLLDPLGGSAGREDYLAMMRFNAAQIAAALRE</sequence>
<evidence type="ECO:0000256" key="3">
    <source>
        <dbReference type="ARBA" id="ARBA00022729"/>
    </source>
</evidence>
<feature type="non-terminal residue" evidence="4">
    <location>
        <position position="1"/>
    </location>
</feature>